<organism evidence="2 3">
    <name type="scientific">Oleoguttula mirabilis</name>
    <dbReference type="NCBI Taxonomy" id="1507867"/>
    <lineage>
        <taxon>Eukaryota</taxon>
        <taxon>Fungi</taxon>
        <taxon>Dikarya</taxon>
        <taxon>Ascomycota</taxon>
        <taxon>Pezizomycotina</taxon>
        <taxon>Dothideomycetes</taxon>
        <taxon>Dothideomycetidae</taxon>
        <taxon>Mycosphaerellales</taxon>
        <taxon>Teratosphaeriaceae</taxon>
        <taxon>Oleoguttula</taxon>
    </lineage>
</organism>
<feature type="region of interest" description="Disordered" evidence="1">
    <location>
        <begin position="270"/>
        <end position="314"/>
    </location>
</feature>
<keyword evidence="3" id="KW-1185">Reference proteome</keyword>
<dbReference type="AlphaFoldDB" id="A0AAV9JKM3"/>
<sequence>MARTSWFVGSTRRRLKSTKKKRSSGTTSRKLTTMAQLTNQRHVVGAGLKTTDPDVAREPPPPPTPVTFPVYEAYNVTGWNGATRLPDLQSLFGKVMKPGDISKDLIEALNIELSPPCSVDELLPLALDGTSYLPPLAPQQAMNAASYADATKADPAISRRRKEFDDRLTELRIDNDIAYRTVSRTLKNGTKGPRLAYMRKFWEGLENMSQYWDCSLDHYFEAGTSAMDGEQSAKRQRLEHGVENDCVPATISKQIDVDLDAFATAAKPWSDDSGPVHDYESGSITGNDRKLRPPSVTPEPQSQPRYKGRRTHTGRELPDQFRADTTRAFLEGTVWPFQCSVSPPRQLPTVQFGKLNLPIRQTAAVYRLPRDRARARQGRLEGPMMAMQVRADTDFADESGQSCEAKSRLDLMRELGGLLQIAQERHREGRQELKPGEGKWWTITPRWGGGPGGEVENDAENSDVMQAAKDLLRGIKEAKGKKENDGSRSRRKKTPAMLWKELKCGSARWDQKIDYAAIGKDPMSPYDEVFMVSSLNHHIAILKLTVHSTYVDCLTSGVLPDTVPTDADWCRPKLQRSQWFDLLDLQQRVDALRGLWGVMAYLMREPGVGVVVDASDTTMGGAE</sequence>
<evidence type="ECO:0000256" key="1">
    <source>
        <dbReference type="SAM" id="MobiDB-lite"/>
    </source>
</evidence>
<reference evidence="2 3" key="1">
    <citation type="submission" date="2021-11" db="EMBL/GenBank/DDBJ databases">
        <title>Black yeast isolated from Biological Soil Crust.</title>
        <authorList>
            <person name="Kurbessoian T."/>
        </authorList>
    </citation>
    <scope>NUCLEOTIDE SEQUENCE [LARGE SCALE GENOMIC DNA]</scope>
    <source>
        <strain evidence="2 3">CCFEE 5522</strain>
    </source>
</reference>
<dbReference type="EMBL" id="JAVFHQ010000021">
    <property type="protein sequence ID" value="KAK4545076.1"/>
    <property type="molecule type" value="Genomic_DNA"/>
</dbReference>
<evidence type="ECO:0000313" key="3">
    <source>
        <dbReference type="Proteomes" id="UP001324427"/>
    </source>
</evidence>
<accession>A0AAV9JKM3</accession>
<gene>
    <name evidence="2" type="ORF">LTR36_003627</name>
</gene>
<evidence type="ECO:0000313" key="2">
    <source>
        <dbReference type="EMBL" id="KAK4545076.1"/>
    </source>
</evidence>
<name>A0AAV9JKM3_9PEZI</name>
<dbReference type="Proteomes" id="UP001324427">
    <property type="component" value="Unassembled WGS sequence"/>
</dbReference>
<proteinExistence type="predicted"/>
<feature type="compositionally biased region" description="Basic residues" evidence="1">
    <location>
        <begin position="11"/>
        <end position="23"/>
    </location>
</feature>
<feature type="region of interest" description="Disordered" evidence="1">
    <location>
        <begin position="1"/>
        <end position="32"/>
    </location>
</feature>
<protein>
    <submittedName>
        <fullName evidence="2">Uncharacterized protein</fullName>
    </submittedName>
</protein>
<comment type="caution">
    <text evidence="2">The sequence shown here is derived from an EMBL/GenBank/DDBJ whole genome shotgun (WGS) entry which is preliminary data.</text>
</comment>
<feature type="compositionally biased region" description="Basic and acidic residues" evidence="1">
    <location>
        <begin position="475"/>
        <end position="488"/>
    </location>
</feature>
<feature type="region of interest" description="Disordered" evidence="1">
    <location>
        <begin position="475"/>
        <end position="494"/>
    </location>
</feature>